<feature type="transmembrane region" description="Helical" evidence="2">
    <location>
        <begin position="125"/>
        <end position="150"/>
    </location>
</feature>
<reference evidence="4 5" key="1">
    <citation type="submission" date="2021-05" db="EMBL/GenBank/DDBJ databases">
        <title>Comparative genomic studies on the polysaccharide-degrading batcterial strains of the Flammeovirga genus.</title>
        <authorList>
            <person name="Zewei F."/>
            <person name="Zheng Z."/>
            <person name="Yu L."/>
            <person name="Ruyue G."/>
            <person name="Yanhong M."/>
            <person name="Yuanyuan C."/>
            <person name="Jingyan G."/>
            <person name="Wenjun H."/>
        </authorList>
    </citation>
    <scope>NUCLEOTIDE SEQUENCE [LARGE SCALE GENOMIC DNA]</scope>
    <source>
        <strain evidence="4 5">NBRC:100898</strain>
    </source>
</reference>
<evidence type="ECO:0000259" key="3">
    <source>
        <dbReference type="SMART" id="SM00331"/>
    </source>
</evidence>
<dbReference type="PANTHER" id="PTHR43156">
    <property type="entry name" value="STAGE II SPORULATION PROTEIN E-RELATED"/>
    <property type="match status" value="1"/>
</dbReference>
<dbReference type="KEGG" id="fya:KMW28_04835"/>
<proteinExistence type="predicted"/>
<protein>
    <submittedName>
        <fullName evidence="4">SpoIIE family protein phosphatase</fullName>
    </submittedName>
</protein>
<sequence>MQNIDYNNFTNEQIRKIRFASPYFFGFYLLIISYFVVADYTMFKEIQPLNFTAMRVPSILFSFLIIGLRFYPKYKNSTSKNWQYLYTIGITSIIYGLFGITYLAYGHKSFDSGLYIISAVTLSVLLYSVIPPIVMISIVLGGLIPFCYLLEYNYNLLVVSPLINNFIVINITILLITIIKYRIEHRAFIQRQMLISERNKNKELYQVSLLQNKELSTKNKQIEKQKDLLSSQYYEIKESINYASNIQKTFLPHFEVNNISRVENLFIFNKPKQQVSGDFYWKGFAMGQYQIIVCGDSTGHGVPGALMSMLGVSLLDKIVNQKNIHNPKQIIERLHDELSNLNYDKDHLYSRDGMAISILRIPLDPNDNTITFAGAKSPILIVDKEDEYFIKGGRYYIGNFFGVENKCENYTIEIKKGMMVYLYSDGYEDQFGGKYNKKYKSIRFRTLLSNIANKDCKTQQLMLEEEFKQWKEASSVETSFQIDDVLVMGLRF</sequence>
<feature type="transmembrane region" description="Helical" evidence="2">
    <location>
        <begin position="84"/>
        <end position="105"/>
    </location>
</feature>
<feature type="transmembrane region" description="Helical" evidence="2">
    <location>
        <begin position="162"/>
        <end position="183"/>
    </location>
</feature>
<evidence type="ECO:0000313" key="4">
    <source>
        <dbReference type="EMBL" id="QWG02909.1"/>
    </source>
</evidence>
<evidence type="ECO:0000256" key="1">
    <source>
        <dbReference type="ARBA" id="ARBA00022801"/>
    </source>
</evidence>
<feature type="transmembrane region" description="Helical" evidence="2">
    <location>
        <begin position="23"/>
        <end position="43"/>
    </location>
</feature>
<dbReference type="PANTHER" id="PTHR43156:SF9">
    <property type="entry name" value="HAMP DOMAIN-CONTAINING PROTEIN"/>
    <property type="match status" value="1"/>
</dbReference>
<evidence type="ECO:0000313" key="5">
    <source>
        <dbReference type="Proteomes" id="UP000678679"/>
    </source>
</evidence>
<dbReference type="Pfam" id="PF07228">
    <property type="entry name" value="SpoIIE"/>
    <property type="match status" value="1"/>
</dbReference>
<dbReference type="GO" id="GO:0016791">
    <property type="term" value="F:phosphatase activity"/>
    <property type="evidence" value="ECO:0007669"/>
    <property type="project" value="TreeGrafter"/>
</dbReference>
<dbReference type="InterPro" id="IPR001932">
    <property type="entry name" value="PPM-type_phosphatase-like_dom"/>
</dbReference>
<dbReference type="Proteomes" id="UP000678679">
    <property type="component" value="Chromosome 1"/>
</dbReference>
<keyword evidence="2" id="KW-0812">Transmembrane</keyword>
<dbReference type="AlphaFoldDB" id="A0AAX1N5R4"/>
<dbReference type="InterPro" id="IPR052016">
    <property type="entry name" value="Bact_Sigma-Reg"/>
</dbReference>
<keyword evidence="2" id="KW-1133">Transmembrane helix</keyword>
<dbReference type="InterPro" id="IPR036457">
    <property type="entry name" value="PPM-type-like_dom_sf"/>
</dbReference>
<evidence type="ECO:0000256" key="2">
    <source>
        <dbReference type="SAM" id="Phobius"/>
    </source>
</evidence>
<organism evidence="4 5">
    <name type="scientific">Flammeovirga yaeyamensis</name>
    <dbReference type="NCBI Taxonomy" id="367791"/>
    <lineage>
        <taxon>Bacteria</taxon>
        <taxon>Pseudomonadati</taxon>
        <taxon>Bacteroidota</taxon>
        <taxon>Cytophagia</taxon>
        <taxon>Cytophagales</taxon>
        <taxon>Flammeovirgaceae</taxon>
        <taxon>Flammeovirga</taxon>
    </lineage>
</organism>
<keyword evidence="1" id="KW-0378">Hydrolase</keyword>
<dbReference type="Gene3D" id="3.60.40.10">
    <property type="entry name" value="PPM-type phosphatase domain"/>
    <property type="match status" value="1"/>
</dbReference>
<dbReference type="EMBL" id="CP076132">
    <property type="protein sequence ID" value="QWG02909.1"/>
    <property type="molecule type" value="Genomic_DNA"/>
</dbReference>
<name>A0AAX1N5R4_9BACT</name>
<keyword evidence="2" id="KW-0472">Membrane</keyword>
<dbReference type="SMART" id="SM00331">
    <property type="entry name" value="PP2C_SIG"/>
    <property type="match status" value="1"/>
</dbReference>
<gene>
    <name evidence="4" type="ORF">KMW28_04835</name>
</gene>
<dbReference type="RefSeq" id="WP_169664378.1">
    <property type="nucleotide sequence ID" value="NZ_CP076132.1"/>
</dbReference>
<accession>A0AAX1N5R4</accession>
<feature type="domain" description="PPM-type phosphatase" evidence="3">
    <location>
        <begin position="260"/>
        <end position="492"/>
    </location>
</feature>
<keyword evidence="5" id="KW-1185">Reference proteome</keyword>
<feature type="transmembrane region" description="Helical" evidence="2">
    <location>
        <begin position="55"/>
        <end position="72"/>
    </location>
</feature>